<dbReference type="InterPro" id="IPR036388">
    <property type="entry name" value="WH-like_DNA-bd_sf"/>
</dbReference>
<evidence type="ECO:0000256" key="1">
    <source>
        <dbReference type="ARBA" id="ARBA00011046"/>
    </source>
</evidence>
<sequence>MIEVIFNTTKTGLEAIMMPWKADSLRYIWSKEGDVVTTKELWEHIYPLYKISRISISQFLKNMTEAGVLVNRPRTGKGGRRGRFSPKMSEEDFKEEVARTVLNKLIEFSPKATRQFLEE</sequence>
<keyword evidence="3" id="KW-0238">DNA-binding</keyword>
<dbReference type="Pfam" id="PF03965">
    <property type="entry name" value="Penicillinase_R"/>
    <property type="match status" value="1"/>
</dbReference>
<dbReference type="Gene3D" id="1.10.10.10">
    <property type="entry name" value="Winged helix-like DNA-binding domain superfamily/Winged helix DNA-binding domain"/>
    <property type="match status" value="1"/>
</dbReference>
<evidence type="ECO:0000256" key="4">
    <source>
        <dbReference type="ARBA" id="ARBA00023163"/>
    </source>
</evidence>
<keyword evidence="4" id="KW-0804">Transcription</keyword>
<dbReference type="GO" id="GO:0003677">
    <property type="term" value="F:DNA binding"/>
    <property type="evidence" value="ECO:0007669"/>
    <property type="project" value="UniProtKB-KW"/>
</dbReference>
<protein>
    <submittedName>
        <fullName evidence="5">Uncharacterized protein</fullName>
    </submittedName>
</protein>
<name>X1BJR9_9ZZZZ</name>
<dbReference type="InterPro" id="IPR036390">
    <property type="entry name" value="WH_DNA-bd_sf"/>
</dbReference>
<accession>X1BJR9</accession>
<dbReference type="EMBL" id="BART01016642">
    <property type="protein sequence ID" value="GAG84328.1"/>
    <property type="molecule type" value="Genomic_DNA"/>
</dbReference>
<keyword evidence="2" id="KW-0805">Transcription regulation</keyword>
<dbReference type="AlphaFoldDB" id="X1BJR9"/>
<evidence type="ECO:0000256" key="3">
    <source>
        <dbReference type="ARBA" id="ARBA00023125"/>
    </source>
</evidence>
<proteinExistence type="inferred from homology"/>
<evidence type="ECO:0000256" key="2">
    <source>
        <dbReference type="ARBA" id="ARBA00023015"/>
    </source>
</evidence>
<reference evidence="5" key="1">
    <citation type="journal article" date="2014" name="Front. Microbiol.">
        <title>High frequency of phylogenetically diverse reductive dehalogenase-homologous genes in deep subseafloor sedimentary metagenomes.</title>
        <authorList>
            <person name="Kawai M."/>
            <person name="Futagami T."/>
            <person name="Toyoda A."/>
            <person name="Takaki Y."/>
            <person name="Nishi S."/>
            <person name="Hori S."/>
            <person name="Arai W."/>
            <person name="Tsubouchi T."/>
            <person name="Morono Y."/>
            <person name="Uchiyama I."/>
            <person name="Ito T."/>
            <person name="Fujiyama A."/>
            <person name="Inagaki F."/>
            <person name="Takami H."/>
        </authorList>
    </citation>
    <scope>NUCLEOTIDE SEQUENCE</scope>
    <source>
        <strain evidence="5">Expedition CK06-06</strain>
    </source>
</reference>
<dbReference type="InterPro" id="IPR005650">
    <property type="entry name" value="BlaI_family"/>
</dbReference>
<comment type="similarity">
    <text evidence="1">Belongs to the BlaI transcriptional regulatory family.</text>
</comment>
<dbReference type="GO" id="GO:0045892">
    <property type="term" value="P:negative regulation of DNA-templated transcription"/>
    <property type="evidence" value="ECO:0007669"/>
    <property type="project" value="InterPro"/>
</dbReference>
<dbReference type="SUPFAM" id="SSF46785">
    <property type="entry name" value="Winged helix' DNA-binding domain"/>
    <property type="match status" value="1"/>
</dbReference>
<gene>
    <name evidence="5" type="ORF">S01H4_31945</name>
</gene>
<evidence type="ECO:0000313" key="5">
    <source>
        <dbReference type="EMBL" id="GAG84328.1"/>
    </source>
</evidence>
<comment type="caution">
    <text evidence="5">The sequence shown here is derived from an EMBL/GenBank/DDBJ whole genome shotgun (WGS) entry which is preliminary data.</text>
</comment>
<organism evidence="5">
    <name type="scientific">marine sediment metagenome</name>
    <dbReference type="NCBI Taxonomy" id="412755"/>
    <lineage>
        <taxon>unclassified sequences</taxon>
        <taxon>metagenomes</taxon>
        <taxon>ecological metagenomes</taxon>
    </lineage>
</organism>